<dbReference type="RefSeq" id="WP_126450298.1">
    <property type="nucleotide sequence ID" value="NZ_AP018553.1"/>
</dbReference>
<keyword evidence="3" id="KW-1185">Reference proteome</keyword>
<reference evidence="1" key="3">
    <citation type="journal article" date="2019" name="BMC Res. Notes">
        <title>Complete genome sequence of the Sulfodiicoccus acidiphilus strain HS-1T, the first crenarchaeon that lacks polB3, isolated from an acidic hot spring in Ohwaku-dani, Hakone, Japan.</title>
        <authorList>
            <person name="Sakai H.D."/>
            <person name="Kurosawa N."/>
        </authorList>
    </citation>
    <scope>NUCLEOTIDE SEQUENCE</scope>
    <source>
        <strain evidence="1">HS-1</strain>
    </source>
</reference>
<dbReference type="AlphaFoldDB" id="A0A348B4Q2"/>
<reference evidence="2" key="4">
    <citation type="submission" date="2020-09" db="EMBL/GenBank/DDBJ databases">
        <authorList>
            <person name="Sun Q."/>
            <person name="Ohkuma M."/>
        </authorList>
    </citation>
    <scope>NUCLEOTIDE SEQUENCE</scope>
    <source>
        <strain evidence="2">JCM 31740</strain>
    </source>
</reference>
<protein>
    <submittedName>
        <fullName evidence="1">Uncharacterized protein</fullName>
    </submittedName>
</protein>
<name>A0A348B4Q2_9CREN</name>
<accession>A0A348B4Q2</accession>
<dbReference type="EMBL" id="BMQS01000019">
    <property type="protein sequence ID" value="GGU01194.1"/>
    <property type="molecule type" value="Genomic_DNA"/>
</dbReference>
<evidence type="ECO:0000313" key="1">
    <source>
        <dbReference type="EMBL" id="BBD73154.1"/>
    </source>
</evidence>
<dbReference type="GeneID" id="38667048"/>
<evidence type="ECO:0000313" key="3">
    <source>
        <dbReference type="Proteomes" id="UP000276741"/>
    </source>
</evidence>
<dbReference type="KEGG" id="sacd:HS1genome_1543"/>
<organism evidence="1 3">
    <name type="scientific">Sulfodiicoccus acidiphilus</name>
    <dbReference type="NCBI Taxonomy" id="1670455"/>
    <lineage>
        <taxon>Archaea</taxon>
        <taxon>Thermoproteota</taxon>
        <taxon>Thermoprotei</taxon>
        <taxon>Sulfolobales</taxon>
        <taxon>Sulfolobaceae</taxon>
        <taxon>Sulfodiicoccus</taxon>
    </lineage>
</organism>
<gene>
    <name evidence="2" type="ORF">GCM10007116_17920</name>
    <name evidence="1" type="ORF">HS1genome_1543</name>
</gene>
<dbReference type="OrthoDB" id="42595at2157"/>
<dbReference type="Proteomes" id="UP000276741">
    <property type="component" value="Chromosome"/>
</dbReference>
<sequence length="97" mass="11413">MGVIVRKIHTKKDGGNVWLRVTEEPPSMKNENPSDGYFFVRVGDDSGDKVIRLSDEEALDVAQRILESYRRHVKIYEKLEDESYRMYKMKSDENEED</sequence>
<dbReference type="Proteomes" id="UP000616143">
    <property type="component" value="Unassembled WGS sequence"/>
</dbReference>
<evidence type="ECO:0000313" key="2">
    <source>
        <dbReference type="EMBL" id="GGU01194.1"/>
    </source>
</evidence>
<proteinExistence type="predicted"/>
<reference evidence="3" key="2">
    <citation type="submission" date="2018-04" db="EMBL/GenBank/DDBJ databases">
        <title>Complete genome sequence of Sulfodiicoccus acidiphilus strain HS-1.</title>
        <authorList>
            <person name="Sakai H.D."/>
            <person name="Kurosawa N."/>
        </authorList>
    </citation>
    <scope>NUCLEOTIDE SEQUENCE [LARGE SCALE GENOMIC DNA]</scope>
    <source>
        <strain evidence="3">HS-1</strain>
    </source>
</reference>
<dbReference type="EMBL" id="AP018553">
    <property type="protein sequence ID" value="BBD73154.1"/>
    <property type="molecule type" value="Genomic_DNA"/>
</dbReference>
<reference evidence="2" key="1">
    <citation type="journal article" date="2014" name="Int. J. Syst. Evol. Microbiol.">
        <title>Complete genome sequence of Corynebacterium casei LMG S-19264T (=DSM 44701T), isolated from a smear-ripened cheese.</title>
        <authorList>
            <consortium name="US DOE Joint Genome Institute (JGI-PGF)"/>
            <person name="Walter F."/>
            <person name="Albersmeier A."/>
            <person name="Kalinowski J."/>
            <person name="Ruckert C."/>
        </authorList>
    </citation>
    <scope>NUCLEOTIDE SEQUENCE</scope>
    <source>
        <strain evidence="2">JCM 31740</strain>
    </source>
</reference>